<proteinExistence type="predicted"/>
<keyword evidence="1" id="KW-0472">Membrane</keyword>
<dbReference type="EMBL" id="BMAW01088365">
    <property type="protein sequence ID" value="GFS34290.1"/>
    <property type="molecule type" value="Genomic_DNA"/>
</dbReference>
<dbReference type="Proteomes" id="UP000887013">
    <property type="component" value="Unassembled WGS sequence"/>
</dbReference>
<keyword evidence="3" id="KW-1185">Reference proteome</keyword>
<dbReference type="AlphaFoldDB" id="A0A8X6J4J4"/>
<feature type="transmembrane region" description="Helical" evidence="1">
    <location>
        <begin position="34"/>
        <end position="57"/>
    </location>
</feature>
<reference evidence="2" key="1">
    <citation type="submission" date="2020-08" db="EMBL/GenBank/DDBJ databases">
        <title>Multicomponent nature underlies the extraordinary mechanical properties of spider dragline silk.</title>
        <authorList>
            <person name="Kono N."/>
            <person name="Nakamura H."/>
            <person name="Mori M."/>
            <person name="Yoshida Y."/>
            <person name="Ohtoshi R."/>
            <person name="Malay A.D."/>
            <person name="Moran D.A.P."/>
            <person name="Tomita M."/>
            <person name="Numata K."/>
            <person name="Arakawa K."/>
        </authorList>
    </citation>
    <scope>NUCLEOTIDE SEQUENCE</scope>
</reference>
<keyword evidence="1" id="KW-0812">Transmembrane</keyword>
<evidence type="ECO:0000313" key="3">
    <source>
        <dbReference type="Proteomes" id="UP000887013"/>
    </source>
</evidence>
<evidence type="ECO:0000256" key="1">
    <source>
        <dbReference type="SAM" id="Phobius"/>
    </source>
</evidence>
<name>A0A8X6J4J4_NEPPI</name>
<evidence type="ECO:0000313" key="2">
    <source>
        <dbReference type="EMBL" id="GFS34290.1"/>
    </source>
</evidence>
<sequence length="159" mass="18268">MTKLSLPKMSEKMDRLNEKAPAEITTGKTICKKICCFVISLALFCVFIALLICFSPPNSDCFCTRKTLVFVPLLVPKNQKKIQDVLKLHSFMDYFKNYRSHYIFGEKVEYVNKIVKVWNDSPKGVCVIIFFGLVFATANTFTFKFPNAAKKSFNPERKI</sequence>
<keyword evidence="1" id="KW-1133">Transmembrane helix</keyword>
<comment type="caution">
    <text evidence="2">The sequence shown here is derived from an EMBL/GenBank/DDBJ whole genome shotgun (WGS) entry which is preliminary data.</text>
</comment>
<protein>
    <submittedName>
        <fullName evidence="2">Uncharacterized protein</fullName>
    </submittedName>
</protein>
<gene>
    <name evidence="2" type="primary">NCL1_38961</name>
    <name evidence="2" type="ORF">NPIL_442601</name>
</gene>
<organism evidence="2 3">
    <name type="scientific">Nephila pilipes</name>
    <name type="common">Giant wood spider</name>
    <name type="synonym">Nephila maculata</name>
    <dbReference type="NCBI Taxonomy" id="299642"/>
    <lineage>
        <taxon>Eukaryota</taxon>
        <taxon>Metazoa</taxon>
        <taxon>Ecdysozoa</taxon>
        <taxon>Arthropoda</taxon>
        <taxon>Chelicerata</taxon>
        <taxon>Arachnida</taxon>
        <taxon>Araneae</taxon>
        <taxon>Araneomorphae</taxon>
        <taxon>Entelegynae</taxon>
        <taxon>Araneoidea</taxon>
        <taxon>Nephilidae</taxon>
        <taxon>Nephila</taxon>
    </lineage>
</organism>
<accession>A0A8X6J4J4</accession>